<protein>
    <submittedName>
        <fullName evidence="1">Uncharacterized protein</fullName>
    </submittedName>
</protein>
<keyword evidence="2" id="KW-1185">Reference proteome</keyword>
<reference evidence="1" key="2">
    <citation type="submission" date="2024-10" db="UniProtKB">
        <authorList>
            <consortium name="EnsemblProtists"/>
        </authorList>
    </citation>
    <scope>IDENTIFICATION</scope>
</reference>
<organism evidence="1 2">
    <name type="scientific">Emiliania huxleyi (strain CCMP1516)</name>
    <dbReference type="NCBI Taxonomy" id="280463"/>
    <lineage>
        <taxon>Eukaryota</taxon>
        <taxon>Haptista</taxon>
        <taxon>Haptophyta</taxon>
        <taxon>Prymnesiophyceae</taxon>
        <taxon>Isochrysidales</taxon>
        <taxon>Noelaerhabdaceae</taxon>
        <taxon>Emiliania</taxon>
    </lineage>
</organism>
<dbReference type="GeneID" id="17265925"/>
<dbReference type="AlphaFoldDB" id="A0A0D3JVP7"/>
<dbReference type="RefSeq" id="XP_005772809.1">
    <property type="nucleotide sequence ID" value="XM_005772752.1"/>
</dbReference>
<dbReference type="EnsemblProtists" id="EOD27582">
    <property type="protein sequence ID" value="EOD27582"/>
    <property type="gene ID" value="EMIHUDRAFT_235584"/>
</dbReference>
<sequence>MSEHDACEFVAEEIPETCGPCLPMSHKMGYWGADPITPAGGIRNMRETCIDSASQRRVLFFNAIPDHEISIPRGRSSPCAAAYKLTLPRPEYKSRTIEIPAAGPIAFARNGVPIYSPVWAAHNSFLFEERAWAGHPYSQVPLWHYHFVGPQHPFWRNNETQLVAYALDGFPIFGPTAAALDACNGRFVRGQYQYHVVQSPAEVDLRRPYCAAGNAVNWNFVLGCYHGSTSSTRLERDTGSRIGLQCSADADYDAPRPAGM</sequence>
<name>A0A0D3JVP7_EMIH1</name>
<dbReference type="Proteomes" id="UP000013827">
    <property type="component" value="Unassembled WGS sequence"/>
</dbReference>
<dbReference type="EnsemblProtists" id="EOD20380">
    <property type="protein sequence ID" value="EOD20380"/>
    <property type="gene ID" value="EMIHUDRAFT_242046"/>
</dbReference>
<dbReference type="RefSeq" id="XP_005780011.1">
    <property type="nucleotide sequence ID" value="XM_005779954.1"/>
</dbReference>
<evidence type="ECO:0000313" key="1">
    <source>
        <dbReference type="EnsemblProtists" id="EOD27582"/>
    </source>
</evidence>
<evidence type="ECO:0000313" key="2">
    <source>
        <dbReference type="Proteomes" id="UP000013827"/>
    </source>
</evidence>
<accession>A0A0D3JVP7</accession>
<dbReference type="KEGG" id="ehx:EMIHUDRAFT_235584"/>
<reference evidence="2" key="1">
    <citation type="journal article" date="2013" name="Nature">
        <title>Pan genome of the phytoplankton Emiliania underpins its global distribution.</title>
        <authorList>
            <person name="Read B.A."/>
            <person name="Kegel J."/>
            <person name="Klute M.J."/>
            <person name="Kuo A."/>
            <person name="Lefebvre S.C."/>
            <person name="Maumus F."/>
            <person name="Mayer C."/>
            <person name="Miller J."/>
            <person name="Monier A."/>
            <person name="Salamov A."/>
            <person name="Young J."/>
            <person name="Aguilar M."/>
            <person name="Claverie J.M."/>
            <person name="Frickenhaus S."/>
            <person name="Gonzalez K."/>
            <person name="Herman E.K."/>
            <person name="Lin Y.C."/>
            <person name="Napier J."/>
            <person name="Ogata H."/>
            <person name="Sarno A.F."/>
            <person name="Shmutz J."/>
            <person name="Schroeder D."/>
            <person name="de Vargas C."/>
            <person name="Verret F."/>
            <person name="von Dassow P."/>
            <person name="Valentin K."/>
            <person name="Van de Peer Y."/>
            <person name="Wheeler G."/>
            <person name="Dacks J.B."/>
            <person name="Delwiche C.F."/>
            <person name="Dyhrman S.T."/>
            <person name="Glockner G."/>
            <person name="John U."/>
            <person name="Richards T."/>
            <person name="Worden A.Z."/>
            <person name="Zhang X."/>
            <person name="Grigoriev I.V."/>
            <person name="Allen A.E."/>
            <person name="Bidle K."/>
            <person name="Borodovsky M."/>
            <person name="Bowler C."/>
            <person name="Brownlee C."/>
            <person name="Cock J.M."/>
            <person name="Elias M."/>
            <person name="Gladyshev V.N."/>
            <person name="Groth M."/>
            <person name="Guda C."/>
            <person name="Hadaegh A."/>
            <person name="Iglesias-Rodriguez M.D."/>
            <person name="Jenkins J."/>
            <person name="Jones B.M."/>
            <person name="Lawson T."/>
            <person name="Leese F."/>
            <person name="Lindquist E."/>
            <person name="Lobanov A."/>
            <person name="Lomsadze A."/>
            <person name="Malik S.B."/>
            <person name="Marsh M.E."/>
            <person name="Mackinder L."/>
            <person name="Mock T."/>
            <person name="Mueller-Roeber B."/>
            <person name="Pagarete A."/>
            <person name="Parker M."/>
            <person name="Probert I."/>
            <person name="Quesneville H."/>
            <person name="Raines C."/>
            <person name="Rensing S.A."/>
            <person name="Riano-Pachon D.M."/>
            <person name="Richier S."/>
            <person name="Rokitta S."/>
            <person name="Shiraiwa Y."/>
            <person name="Soanes D.M."/>
            <person name="van der Giezen M."/>
            <person name="Wahlund T.M."/>
            <person name="Williams B."/>
            <person name="Wilson W."/>
            <person name="Wolfe G."/>
            <person name="Wurch L.L."/>
        </authorList>
    </citation>
    <scope>NUCLEOTIDE SEQUENCE</scope>
</reference>
<dbReference type="STRING" id="2903.R1E0P3"/>
<dbReference type="PaxDb" id="2903-EOD20380"/>
<dbReference type="KEGG" id="ehx:EMIHUDRAFT_242046"/>
<dbReference type="HOGENOM" id="CLU_1071295_0_0_1"/>
<dbReference type="GeneID" id="17273126"/>
<proteinExistence type="predicted"/>